<dbReference type="SUPFAM" id="SSF47203">
    <property type="entry name" value="Acyl-CoA dehydrogenase C-terminal domain-like"/>
    <property type="match status" value="1"/>
</dbReference>
<evidence type="ECO:0000256" key="17">
    <source>
        <dbReference type="ARBA" id="ARBA00050336"/>
    </source>
</evidence>
<keyword evidence="12" id="KW-0443">Lipid metabolism</keyword>
<keyword evidence="11 27" id="KW-0560">Oxidoreductase</keyword>
<evidence type="ECO:0000256" key="26">
    <source>
        <dbReference type="ARBA" id="ARBA00077336"/>
    </source>
</evidence>
<comment type="function">
    <text evidence="22">Acyl-CoA dehydrogenase that exhibits broad specificity for linear acyl-CoA substrates, with a preference for long-chain substrates.</text>
</comment>
<sequence length="618" mass="67663">MSHYKSNLRDLEFNLFEVFGADRSFGVAPYAEFDVDTVRDILTEMRRLAEEDLGASYADADRNPPVFDPATHTAPLPESFKKSYAAWMGAEFWRLDLPEALGGTPAPRAVWWAIAEMVLGSNAPLWMYSSGPSFAHIAHVEGTEEQKKWAELFIEKQWGSTMVLTEPDAGSDVGAGRARAIPQPDGSWHIEGVKRFITSGEHDLTDNIIHYVLARPVGVEGAGGPGTKGLSLFIVPKFHFDAETGELGERNGVYATNIEHKMGIKVSNTCELTFGEHGTPAKGWLLGDVHEGIRQMFLIIEYARMMVGTKAIATLSSGYLNALEYAKSRQQGADLLRQADKTAPRVEIIKHPDVRRSLMLQKAYAEGLRALVLYTATWQDTVAKAEASGDAETAAVGKKVNDLLLPLVKGVGSERAYELLGHESLQTFGGSGFLQDYPLEQYVRDSKIDTLYEGTTAIQSLDLIFRKIVRDNGASLMRVAGEIQTFIEAEGGNGRLKEERLQLGKSLGELQAMLGAITGWLAAAQGGKPEELYKVGLHSRRVLLALGDVVVGWLLQKQADVALRALGGEVSAVDRAFYEGKVAAARFFAHEVLPRVGADRRVVQGATLDVMEVPEDQF</sequence>
<gene>
    <name evidence="31" type="ORF">J2S42_004528</name>
</gene>
<dbReference type="SUPFAM" id="SSF56645">
    <property type="entry name" value="Acyl-CoA dehydrogenase NM domain-like"/>
    <property type="match status" value="1"/>
</dbReference>
<evidence type="ECO:0000256" key="13">
    <source>
        <dbReference type="ARBA" id="ARBA00047882"/>
    </source>
</evidence>
<organism evidence="31 32">
    <name type="scientific">Catenuloplanes indicus</name>
    <dbReference type="NCBI Taxonomy" id="137267"/>
    <lineage>
        <taxon>Bacteria</taxon>
        <taxon>Bacillati</taxon>
        <taxon>Actinomycetota</taxon>
        <taxon>Actinomycetes</taxon>
        <taxon>Micromonosporales</taxon>
        <taxon>Micromonosporaceae</taxon>
        <taxon>Catenuloplanes</taxon>
    </lineage>
</organism>
<evidence type="ECO:0000256" key="1">
    <source>
        <dbReference type="ARBA" id="ARBA00001974"/>
    </source>
</evidence>
<dbReference type="Gene3D" id="1.20.140.10">
    <property type="entry name" value="Butyryl-CoA Dehydrogenase, subunit A, domain 3"/>
    <property type="match status" value="1"/>
</dbReference>
<comment type="subunit">
    <text evidence="4">Homodimer.</text>
</comment>
<evidence type="ECO:0000256" key="25">
    <source>
        <dbReference type="ARBA" id="ARBA00077090"/>
    </source>
</evidence>
<evidence type="ECO:0000256" key="16">
    <source>
        <dbReference type="ARBA" id="ARBA00050315"/>
    </source>
</evidence>
<evidence type="ECO:0000256" key="3">
    <source>
        <dbReference type="ARBA" id="ARBA00009347"/>
    </source>
</evidence>
<dbReference type="GO" id="GO:0016937">
    <property type="term" value="F:short-chain fatty acyl-CoA dehydrogenase activity"/>
    <property type="evidence" value="ECO:0007669"/>
    <property type="project" value="UniProtKB-EC"/>
</dbReference>
<evidence type="ECO:0000256" key="27">
    <source>
        <dbReference type="RuleBase" id="RU362125"/>
    </source>
</evidence>
<evidence type="ECO:0000256" key="15">
    <source>
        <dbReference type="ARBA" id="ARBA00049247"/>
    </source>
</evidence>
<evidence type="ECO:0000256" key="2">
    <source>
        <dbReference type="ARBA" id="ARBA00004872"/>
    </source>
</evidence>
<evidence type="ECO:0000259" key="30">
    <source>
        <dbReference type="Pfam" id="PF12806"/>
    </source>
</evidence>
<comment type="caution">
    <text evidence="31">The sequence shown here is derived from an EMBL/GenBank/DDBJ whole genome shotgun (WGS) entry which is preliminary data.</text>
</comment>
<evidence type="ECO:0000256" key="8">
    <source>
        <dbReference type="ARBA" id="ARBA00022630"/>
    </source>
</evidence>
<keyword evidence="9 27" id="KW-0274">FAD</keyword>
<evidence type="ECO:0000256" key="23">
    <source>
        <dbReference type="ARBA" id="ARBA00069359"/>
    </source>
</evidence>
<keyword evidence="10" id="KW-0276">Fatty acid metabolism</keyword>
<comment type="catalytic activity">
    <reaction evidence="20">
        <text>octadecanoyl-CoA + oxidized [electron-transfer flavoprotein] + H(+) = (2E)-octadecenoyl-CoA + reduced [electron-transfer flavoprotein]</text>
        <dbReference type="Rhea" id="RHEA:47240"/>
        <dbReference type="Rhea" id="RHEA-COMP:10685"/>
        <dbReference type="Rhea" id="RHEA-COMP:10686"/>
        <dbReference type="ChEBI" id="CHEBI:15378"/>
        <dbReference type="ChEBI" id="CHEBI:57394"/>
        <dbReference type="ChEBI" id="CHEBI:57692"/>
        <dbReference type="ChEBI" id="CHEBI:58307"/>
        <dbReference type="ChEBI" id="CHEBI:71412"/>
    </reaction>
</comment>
<feature type="domain" description="Acetyl-CoA dehydrogenase-like C-terminal" evidence="30">
    <location>
        <begin position="480"/>
        <end position="613"/>
    </location>
</feature>
<protein>
    <recommendedName>
        <fullName evidence="23">Broad-specificity linear acyl-CoA dehydrogenase FadE5</fullName>
        <ecNumber evidence="7">1.3.8.1</ecNumber>
        <ecNumber evidence="5">1.3.8.7</ecNumber>
        <ecNumber evidence="6">1.3.8.8</ecNumber>
    </recommendedName>
    <alternativeName>
        <fullName evidence="25">Long-chain-acyl-CoA dehydrogenase</fullName>
    </alternativeName>
    <alternativeName>
        <fullName evidence="26">Medium-chain-acyl-CoA dehydrogenase</fullName>
    </alternativeName>
    <alternativeName>
        <fullName evidence="24">Short-chain-acyl-CoA dehydrogenase</fullName>
    </alternativeName>
</protein>
<reference evidence="31 32" key="1">
    <citation type="submission" date="2023-07" db="EMBL/GenBank/DDBJ databases">
        <title>Sequencing the genomes of 1000 actinobacteria strains.</title>
        <authorList>
            <person name="Klenk H.-P."/>
        </authorList>
    </citation>
    <scope>NUCLEOTIDE SEQUENCE [LARGE SCALE GENOMIC DNA]</scope>
    <source>
        <strain evidence="31 32">DSM 44709</strain>
    </source>
</reference>
<evidence type="ECO:0000256" key="5">
    <source>
        <dbReference type="ARBA" id="ARBA00012033"/>
    </source>
</evidence>
<comment type="catalytic activity">
    <reaction evidence="16">
        <text>a short-chain 2,3-saturated fatty acyl-CoA + oxidized [electron-transfer flavoprotein] + H(+) = a short-chain (2E)-enoyl-CoA + reduced [electron-transfer flavoprotein]</text>
        <dbReference type="Rhea" id="RHEA:47196"/>
        <dbReference type="Rhea" id="RHEA-COMP:10685"/>
        <dbReference type="Rhea" id="RHEA-COMP:10686"/>
        <dbReference type="ChEBI" id="CHEBI:15378"/>
        <dbReference type="ChEBI" id="CHEBI:57692"/>
        <dbReference type="ChEBI" id="CHEBI:58307"/>
        <dbReference type="ChEBI" id="CHEBI:87487"/>
        <dbReference type="ChEBI" id="CHEBI:87488"/>
        <dbReference type="EC" id="1.3.8.1"/>
    </reaction>
</comment>
<dbReference type="InterPro" id="IPR009100">
    <property type="entry name" value="AcylCoA_DH/oxidase_NM_dom_sf"/>
</dbReference>
<comment type="cofactor">
    <cofactor evidence="1 27">
        <name>FAD</name>
        <dbReference type="ChEBI" id="CHEBI:57692"/>
    </cofactor>
</comment>
<comment type="catalytic activity">
    <reaction evidence="19">
        <text>decanoyl-CoA + oxidized [electron-transfer flavoprotein] + H(+) = (2E)-decenoyl-CoA + reduced [electron-transfer flavoprotein]</text>
        <dbReference type="Rhea" id="RHEA:48176"/>
        <dbReference type="Rhea" id="RHEA-COMP:10685"/>
        <dbReference type="Rhea" id="RHEA-COMP:10686"/>
        <dbReference type="ChEBI" id="CHEBI:15378"/>
        <dbReference type="ChEBI" id="CHEBI:57692"/>
        <dbReference type="ChEBI" id="CHEBI:58307"/>
        <dbReference type="ChEBI" id="CHEBI:61406"/>
        <dbReference type="ChEBI" id="CHEBI:61430"/>
    </reaction>
</comment>
<dbReference type="InterPro" id="IPR036250">
    <property type="entry name" value="AcylCo_DH-like_C"/>
</dbReference>
<proteinExistence type="inferred from homology"/>
<comment type="catalytic activity">
    <reaction evidence="13">
        <text>a medium-chain 2,3-saturated fatty acyl-CoA + oxidized [electron-transfer flavoprotein] + H(+) = a medium-chain (2E)-enoyl-CoA + reduced [electron-transfer flavoprotein]</text>
        <dbReference type="Rhea" id="RHEA:14477"/>
        <dbReference type="Rhea" id="RHEA-COMP:10685"/>
        <dbReference type="Rhea" id="RHEA-COMP:10686"/>
        <dbReference type="ChEBI" id="CHEBI:15378"/>
        <dbReference type="ChEBI" id="CHEBI:57692"/>
        <dbReference type="ChEBI" id="CHEBI:58307"/>
        <dbReference type="ChEBI" id="CHEBI:83723"/>
        <dbReference type="ChEBI" id="CHEBI:83726"/>
        <dbReference type="EC" id="1.3.8.7"/>
    </reaction>
</comment>
<evidence type="ECO:0000256" key="20">
    <source>
        <dbReference type="ARBA" id="ARBA00050877"/>
    </source>
</evidence>
<dbReference type="FunFam" id="1.20.140.10:FF:000016">
    <property type="entry name" value="Acyl-CoA dehydrogenase FadE5"/>
    <property type="match status" value="1"/>
</dbReference>
<accession>A0AAE3W365</accession>
<dbReference type="EC" id="1.3.8.8" evidence="6"/>
<dbReference type="InterPro" id="IPR025878">
    <property type="entry name" value="Acyl-CoA_dh-like_C_dom"/>
</dbReference>
<dbReference type="Pfam" id="PF00441">
    <property type="entry name" value="Acyl-CoA_dh_1"/>
    <property type="match status" value="1"/>
</dbReference>
<dbReference type="InterPro" id="IPR009075">
    <property type="entry name" value="AcylCo_DH/oxidase_C"/>
</dbReference>
<dbReference type="Pfam" id="PF12806">
    <property type="entry name" value="Acyl-CoA_dh_C"/>
    <property type="match status" value="1"/>
</dbReference>
<evidence type="ECO:0000256" key="18">
    <source>
        <dbReference type="ARBA" id="ARBA00050695"/>
    </source>
</evidence>
<evidence type="ECO:0000256" key="22">
    <source>
        <dbReference type="ARBA" id="ARBA00054301"/>
    </source>
</evidence>
<dbReference type="Gene3D" id="2.40.110.20">
    <property type="match status" value="1"/>
</dbReference>
<evidence type="ECO:0000256" key="14">
    <source>
        <dbReference type="ARBA" id="ARBA00048375"/>
    </source>
</evidence>
<evidence type="ECO:0000256" key="4">
    <source>
        <dbReference type="ARBA" id="ARBA00011738"/>
    </source>
</evidence>
<dbReference type="RefSeq" id="WP_307242172.1">
    <property type="nucleotide sequence ID" value="NZ_JAUSUZ010000001.1"/>
</dbReference>
<dbReference type="FunFam" id="2.40.110.20:FF:000001">
    <property type="entry name" value="Acyl-CoA dehydrogenase AidB"/>
    <property type="match status" value="1"/>
</dbReference>
<evidence type="ECO:0000256" key="21">
    <source>
        <dbReference type="ARBA" id="ARBA00052387"/>
    </source>
</evidence>
<dbReference type="GO" id="GO:0004466">
    <property type="term" value="F:long-chain fatty acyl-CoA dehydrogenase activity"/>
    <property type="evidence" value="ECO:0007669"/>
    <property type="project" value="UniProtKB-EC"/>
</dbReference>
<comment type="pathway">
    <text evidence="2">Lipid metabolism; fatty acid metabolism.</text>
</comment>
<dbReference type="EC" id="1.3.8.7" evidence="5"/>
<evidence type="ECO:0000256" key="12">
    <source>
        <dbReference type="ARBA" id="ARBA00023098"/>
    </source>
</evidence>
<evidence type="ECO:0000256" key="11">
    <source>
        <dbReference type="ARBA" id="ARBA00023002"/>
    </source>
</evidence>
<dbReference type="PANTHER" id="PTHR42803">
    <property type="entry name" value="ACYL-COA DEHYDROGENASE"/>
    <property type="match status" value="1"/>
</dbReference>
<dbReference type="GO" id="GO:0005886">
    <property type="term" value="C:plasma membrane"/>
    <property type="evidence" value="ECO:0007669"/>
    <property type="project" value="TreeGrafter"/>
</dbReference>
<dbReference type="Pfam" id="PF02770">
    <property type="entry name" value="Acyl-CoA_dh_M"/>
    <property type="match status" value="1"/>
</dbReference>
<evidence type="ECO:0000256" key="19">
    <source>
        <dbReference type="ARBA" id="ARBA00050703"/>
    </source>
</evidence>
<dbReference type="InterPro" id="IPR052166">
    <property type="entry name" value="Diverse_Acyl-CoA_DH"/>
</dbReference>
<feature type="domain" description="Acyl-CoA oxidase/dehydrogenase middle" evidence="29">
    <location>
        <begin position="162"/>
        <end position="274"/>
    </location>
</feature>
<dbReference type="GO" id="GO:0070991">
    <property type="term" value="F:medium-chain fatty acyl-CoA dehydrogenase activity"/>
    <property type="evidence" value="ECO:0007669"/>
    <property type="project" value="UniProtKB-EC"/>
</dbReference>
<dbReference type="PANTHER" id="PTHR42803:SF1">
    <property type="entry name" value="BROAD-SPECIFICITY LINEAR ACYL-COA DEHYDROGENASE FADE5"/>
    <property type="match status" value="1"/>
</dbReference>
<comment type="catalytic activity">
    <reaction evidence="18">
        <text>butanoyl-CoA + oxidized [electron-transfer flavoprotein] + H(+) = (2E)-butenoyl-CoA + reduced [electron-transfer flavoprotein]</text>
        <dbReference type="Rhea" id="RHEA:24004"/>
        <dbReference type="Rhea" id="RHEA-COMP:10685"/>
        <dbReference type="Rhea" id="RHEA-COMP:10686"/>
        <dbReference type="ChEBI" id="CHEBI:15378"/>
        <dbReference type="ChEBI" id="CHEBI:57332"/>
        <dbReference type="ChEBI" id="CHEBI:57371"/>
        <dbReference type="ChEBI" id="CHEBI:57692"/>
        <dbReference type="ChEBI" id="CHEBI:58307"/>
    </reaction>
</comment>
<feature type="domain" description="Acyl-CoA dehydrogenase/oxidase C-terminal" evidence="28">
    <location>
        <begin position="291"/>
        <end position="461"/>
    </location>
</feature>
<dbReference type="InterPro" id="IPR006091">
    <property type="entry name" value="Acyl-CoA_Oxase/DH_mid-dom"/>
</dbReference>
<evidence type="ECO:0000256" key="9">
    <source>
        <dbReference type="ARBA" id="ARBA00022827"/>
    </source>
</evidence>
<dbReference type="EC" id="1.3.8.1" evidence="7"/>
<dbReference type="Proteomes" id="UP001240236">
    <property type="component" value="Unassembled WGS sequence"/>
</dbReference>
<evidence type="ECO:0000256" key="24">
    <source>
        <dbReference type="ARBA" id="ARBA00075470"/>
    </source>
</evidence>
<evidence type="ECO:0000313" key="32">
    <source>
        <dbReference type="Proteomes" id="UP001240236"/>
    </source>
</evidence>
<comment type="similarity">
    <text evidence="3 27">Belongs to the acyl-CoA dehydrogenase family.</text>
</comment>
<evidence type="ECO:0000256" key="7">
    <source>
        <dbReference type="ARBA" id="ARBA00012046"/>
    </source>
</evidence>
<dbReference type="EMBL" id="JAUSUZ010000001">
    <property type="protein sequence ID" value="MDQ0367859.1"/>
    <property type="molecule type" value="Genomic_DNA"/>
</dbReference>
<dbReference type="GO" id="GO:0006631">
    <property type="term" value="P:fatty acid metabolic process"/>
    <property type="evidence" value="ECO:0007669"/>
    <property type="project" value="UniProtKB-KW"/>
</dbReference>
<keyword evidence="32" id="KW-1185">Reference proteome</keyword>
<evidence type="ECO:0000256" key="6">
    <source>
        <dbReference type="ARBA" id="ARBA00012040"/>
    </source>
</evidence>
<comment type="catalytic activity">
    <reaction evidence="15">
        <text>a long-chain 2,3-saturated fatty acyl-CoA + oxidized [electron-transfer flavoprotein] + H(+) = a long-chain (2E)-enoyl-CoA + reduced [electron-transfer flavoprotein]</text>
        <dbReference type="Rhea" id="RHEA:17721"/>
        <dbReference type="Rhea" id="RHEA-COMP:10685"/>
        <dbReference type="Rhea" id="RHEA-COMP:10686"/>
        <dbReference type="ChEBI" id="CHEBI:15378"/>
        <dbReference type="ChEBI" id="CHEBI:57692"/>
        <dbReference type="ChEBI" id="CHEBI:58307"/>
        <dbReference type="ChEBI" id="CHEBI:83721"/>
        <dbReference type="ChEBI" id="CHEBI:83727"/>
        <dbReference type="EC" id="1.3.8.8"/>
    </reaction>
</comment>
<evidence type="ECO:0000259" key="28">
    <source>
        <dbReference type="Pfam" id="PF00441"/>
    </source>
</evidence>
<evidence type="ECO:0000256" key="10">
    <source>
        <dbReference type="ARBA" id="ARBA00022832"/>
    </source>
</evidence>
<keyword evidence="8 27" id="KW-0285">Flavoprotein</keyword>
<name>A0AAE3W365_9ACTN</name>
<comment type="catalytic activity">
    <reaction evidence="21">
        <text>oxidized [electron-transfer flavoprotein] + hexadecanoyl-CoA + H(+) = (2E)-hexadecenoyl-CoA + reduced [electron-transfer flavoprotein]</text>
        <dbReference type="Rhea" id="RHEA:43448"/>
        <dbReference type="Rhea" id="RHEA-COMP:10685"/>
        <dbReference type="Rhea" id="RHEA-COMP:10686"/>
        <dbReference type="ChEBI" id="CHEBI:15378"/>
        <dbReference type="ChEBI" id="CHEBI:57379"/>
        <dbReference type="ChEBI" id="CHEBI:57692"/>
        <dbReference type="ChEBI" id="CHEBI:58307"/>
        <dbReference type="ChEBI" id="CHEBI:61526"/>
    </reaction>
</comment>
<evidence type="ECO:0000313" key="31">
    <source>
        <dbReference type="EMBL" id="MDQ0367859.1"/>
    </source>
</evidence>
<comment type="catalytic activity">
    <reaction evidence="14">
        <text>hexanoyl-CoA + oxidized [electron-transfer flavoprotein] + H(+) = (2E)-hexenoyl-CoA + reduced [electron-transfer flavoprotein]</text>
        <dbReference type="Rhea" id="RHEA:43464"/>
        <dbReference type="Rhea" id="RHEA-COMP:10685"/>
        <dbReference type="Rhea" id="RHEA-COMP:10686"/>
        <dbReference type="ChEBI" id="CHEBI:15378"/>
        <dbReference type="ChEBI" id="CHEBI:57692"/>
        <dbReference type="ChEBI" id="CHEBI:58307"/>
        <dbReference type="ChEBI" id="CHEBI:62077"/>
        <dbReference type="ChEBI" id="CHEBI:62620"/>
    </reaction>
</comment>
<evidence type="ECO:0000259" key="29">
    <source>
        <dbReference type="Pfam" id="PF02770"/>
    </source>
</evidence>
<comment type="catalytic activity">
    <reaction evidence="17">
        <text>dodecanoyl-CoA + oxidized [electron-transfer flavoprotein] + H(+) = (2E)-dodecenoyl-CoA + reduced [electron-transfer flavoprotein]</text>
        <dbReference type="Rhea" id="RHEA:47296"/>
        <dbReference type="Rhea" id="RHEA-COMP:10685"/>
        <dbReference type="Rhea" id="RHEA-COMP:10686"/>
        <dbReference type="ChEBI" id="CHEBI:15378"/>
        <dbReference type="ChEBI" id="CHEBI:57330"/>
        <dbReference type="ChEBI" id="CHEBI:57375"/>
        <dbReference type="ChEBI" id="CHEBI:57692"/>
        <dbReference type="ChEBI" id="CHEBI:58307"/>
    </reaction>
</comment>
<dbReference type="AlphaFoldDB" id="A0AAE3W365"/>